<proteinExistence type="predicted"/>
<dbReference type="AlphaFoldDB" id="A0A9W8DQL7"/>
<gene>
    <name evidence="1" type="ORF">H4219_005154</name>
</gene>
<dbReference type="Proteomes" id="UP001150538">
    <property type="component" value="Unassembled WGS sequence"/>
</dbReference>
<organism evidence="1 2">
    <name type="scientific">Mycoemilia scoparia</name>
    <dbReference type="NCBI Taxonomy" id="417184"/>
    <lineage>
        <taxon>Eukaryota</taxon>
        <taxon>Fungi</taxon>
        <taxon>Fungi incertae sedis</taxon>
        <taxon>Zoopagomycota</taxon>
        <taxon>Kickxellomycotina</taxon>
        <taxon>Kickxellomycetes</taxon>
        <taxon>Kickxellales</taxon>
        <taxon>Kickxellaceae</taxon>
        <taxon>Mycoemilia</taxon>
    </lineage>
</organism>
<comment type="caution">
    <text evidence="1">The sequence shown here is derived from an EMBL/GenBank/DDBJ whole genome shotgun (WGS) entry which is preliminary data.</text>
</comment>
<sequence length="202" mass="23161">MVTILDYLLFPDLDDWIQYCKSTYDRDISSQPKEVKKEFSDTLFSKVLSALATCRASIQTRVDSYESDYERFSKLESFDKRGYDKLVPTSPAVMQCRLIAFYAKVAVDIENNSNEKKFIFKNGQEFANFYSAVFKNTVFVASYATMCHFGLQLAVGLKWNAFNAAMENILNNPLLEKLEDYDLHQNILEKSISSVKSLVKLG</sequence>
<keyword evidence="2" id="KW-1185">Reference proteome</keyword>
<evidence type="ECO:0000313" key="1">
    <source>
        <dbReference type="EMBL" id="KAJ1913575.1"/>
    </source>
</evidence>
<reference evidence="1" key="1">
    <citation type="submission" date="2022-07" db="EMBL/GenBank/DDBJ databases">
        <title>Phylogenomic reconstructions and comparative analyses of Kickxellomycotina fungi.</title>
        <authorList>
            <person name="Reynolds N.K."/>
            <person name="Stajich J.E."/>
            <person name="Barry K."/>
            <person name="Grigoriev I.V."/>
            <person name="Crous P."/>
            <person name="Smith M.E."/>
        </authorList>
    </citation>
    <scope>NUCLEOTIDE SEQUENCE</scope>
    <source>
        <strain evidence="1">NBRC 100468</strain>
    </source>
</reference>
<protein>
    <submittedName>
        <fullName evidence="1">Uncharacterized protein</fullName>
    </submittedName>
</protein>
<dbReference type="EMBL" id="JANBPU010000253">
    <property type="protein sequence ID" value="KAJ1913575.1"/>
    <property type="molecule type" value="Genomic_DNA"/>
</dbReference>
<name>A0A9W8DQL7_9FUNG</name>
<evidence type="ECO:0000313" key="2">
    <source>
        <dbReference type="Proteomes" id="UP001150538"/>
    </source>
</evidence>
<accession>A0A9W8DQL7</accession>